<dbReference type="Proteomes" id="UP001185927">
    <property type="component" value="Unassembled WGS sequence"/>
</dbReference>
<comment type="caution">
    <text evidence="1">The sequence shown here is derived from an EMBL/GenBank/DDBJ whole genome shotgun (WGS) entry which is preliminary data.</text>
</comment>
<name>A0ABU4C3K8_RHOGO</name>
<evidence type="ECO:0000313" key="2">
    <source>
        <dbReference type="Proteomes" id="UP001185927"/>
    </source>
</evidence>
<dbReference type="RefSeq" id="WP_317545550.1">
    <property type="nucleotide sequence ID" value="NZ_JAWLKB010000031.1"/>
</dbReference>
<proteinExistence type="predicted"/>
<sequence>MSAVGTKKRDLLAHAKREFDLSVTEHEMTILRDDEQYRHIRFQKPGTSIYWFDLITWPYHLVISGDLEAFHFSREEDMFGFFAGSGSSYEHGINPHYWGEKIQGSAKWRVYSPELFTQLVVEDFWERRHDYEGDVVELWREIKDGVLEYAEFESEARSALHNFRHLDIKGGDFEFYDTWEWAFTDYDIHYLRSLHAIVWGIKKYRAAKAQS</sequence>
<organism evidence="1 2">
    <name type="scientific">Rhodococcus globerulus</name>
    <dbReference type="NCBI Taxonomy" id="33008"/>
    <lineage>
        <taxon>Bacteria</taxon>
        <taxon>Bacillati</taxon>
        <taxon>Actinomycetota</taxon>
        <taxon>Actinomycetes</taxon>
        <taxon>Mycobacteriales</taxon>
        <taxon>Nocardiaceae</taxon>
        <taxon>Rhodococcus</taxon>
    </lineage>
</organism>
<reference evidence="1 2" key="1">
    <citation type="submission" date="2023-10" db="EMBL/GenBank/DDBJ databases">
        <title>Development of a sustainable strategy for remediation of hydrocarbon-contaminated territories based on the waste exchange concept.</title>
        <authorList>
            <person name="Krivoruchko A."/>
        </authorList>
    </citation>
    <scope>NUCLEOTIDE SEQUENCE [LARGE SCALE GENOMIC DNA]</scope>
    <source>
        <strain evidence="1 2">IEGM 1203</strain>
    </source>
</reference>
<gene>
    <name evidence="1" type="ORF">R3Q16_31150</name>
</gene>
<keyword evidence="2" id="KW-1185">Reference proteome</keyword>
<accession>A0ABU4C3K8</accession>
<dbReference type="EMBL" id="JAWLKB010000031">
    <property type="protein sequence ID" value="MDV6271087.1"/>
    <property type="molecule type" value="Genomic_DNA"/>
</dbReference>
<evidence type="ECO:0000313" key="1">
    <source>
        <dbReference type="EMBL" id="MDV6271087.1"/>
    </source>
</evidence>
<evidence type="ECO:0008006" key="3">
    <source>
        <dbReference type="Google" id="ProtNLM"/>
    </source>
</evidence>
<protein>
    <recommendedName>
        <fullName evidence="3">DUF4375 domain-containing protein</fullName>
    </recommendedName>
</protein>